<evidence type="ECO:0000259" key="6">
    <source>
        <dbReference type="SMART" id="SM00852"/>
    </source>
</evidence>
<dbReference type="InterPro" id="IPR036688">
    <property type="entry name" value="MoeA_C_domain_IV_sf"/>
</dbReference>
<dbReference type="Pfam" id="PF00994">
    <property type="entry name" value="MoCF_biosynth"/>
    <property type="match status" value="1"/>
</dbReference>
<comment type="pathway">
    <text evidence="5">Cofactor biosynthesis; molybdopterin biosynthesis.</text>
</comment>
<dbReference type="CDD" id="cd00887">
    <property type="entry name" value="MoeA"/>
    <property type="match status" value="1"/>
</dbReference>
<evidence type="ECO:0000256" key="5">
    <source>
        <dbReference type="RuleBase" id="RU365090"/>
    </source>
</evidence>
<dbReference type="Gene3D" id="3.40.980.10">
    <property type="entry name" value="MoaB/Mog-like domain"/>
    <property type="match status" value="1"/>
</dbReference>
<comment type="cofactor">
    <cofactor evidence="5">
        <name>Mg(2+)</name>
        <dbReference type="ChEBI" id="CHEBI:18420"/>
    </cofactor>
</comment>
<comment type="catalytic activity">
    <reaction evidence="4">
        <text>adenylyl-molybdopterin + molybdate = Mo-molybdopterin + AMP + H(+)</text>
        <dbReference type="Rhea" id="RHEA:35047"/>
        <dbReference type="ChEBI" id="CHEBI:15378"/>
        <dbReference type="ChEBI" id="CHEBI:36264"/>
        <dbReference type="ChEBI" id="CHEBI:62727"/>
        <dbReference type="ChEBI" id="CHEBI:71302"/>
        <dbReference type="ChEBI" id="CHEBI:456215"/>
        <dbReference type="EC" id="2.10.1.1"/>
    </reaction>
</comment>
<dbReference type="Gene3D" id="2.170.190.11">
    <property type="entry name" value="Molybdopterin biosynthesis moea protein, domain 3"/>
    <property type="match status" value="1"/>
</dbReference>
<dbReference type="SUPFAM" id="SSF63882">
    <property type="entry name" value="MoeA N-terminal region -like"/>
    <property type="match status" value="1"/>
</dbReference>
<dbReference type="InterPro" id="IPR005110">
    <property type="entry name" value="MoeA_linker/N"/>
</dbReference>
<dbReference type="KEGG" id="mant:BHD05_06215"/>
<dbReference type="InterPro" id="IPR038987">
    <property type="entry name" value="MoeA-like"/>
</dbReference>
<dbReference type="PANTHER" id="PTHR10192">
    <property type="entry name" value="MOLYBDOPTERIN BIOSYNTHESIS PROTEIN"/>
    <property type="match status" value="1"/>
</dbReference>
<keyword evidence="3 5" id="KW-0500">Molybdenum</keyword>
<dbReference type="SUPFAM" id="SSF53218">
    <property type="entry name" value="Molybdenum cofactor biosynthesis proteins"/>
    <property type="match status" value="1"/>
</dbReference>
<protein>
    <recommendedName>
        <fullName evidence="5">Molybdopterin molybdenumtransferase</fullName>
        <ecNumber evidence="5">2.10.1.1</ecNumber>
    </recommendedName>
</protein>
<keyword evidence="5" id="KW-0460">Magnesium</keyword>
<evidence type="ECO:0000313" key="8">
    <source>
        <dbReference type="Proteomes" id="UP000464507"/>
    </source>
</evidence>
<dbReference type="InterPro" id="IPR036135">
    <property type="entry name" value="MoeA_linker/N_sf"/>
</dbReference>
<proteinExistence type="inferred from homology"/>
<evidence type="ECO:0000313" key="7">
    <source>
        <dbReference type="EMBL" id="QHO69302.1"/>
    </source>
</evidence>
<evidence type="ECO:0000256" key="2">
    <source>
        <dbReference type="ARBA" id="ARBA00010763"/>
    </source>
</evidence>
<dbReference type="SUPFAM" id="SSF63867">
    <property type="entry name" value="MoeA C-terminal domain-like"/>
    <property type="match status" value="1"/>
</dbReference>
<dbReference type="GO" id="GO:0046872">
    <property type="term" value="F:metal ion binding"/>
    <property type="evidence" value="ECO:0007669"/>
    <property type="project" value="UniProtKB-UniRule"/>
</dbReference>
<dbReference type="EMBL" id="CP017146">
    <property type="protein sequence ID" value="QHO69302.1"/>
    <property type="molecule type" value="Genomic_DNA"/>
</dbReference>
<keyword evidence="5" id="KW-0501">Molybdenum cofactor biosynthesis</keyword>
<dbReference type="NCBIfam" id="NF045515">
    <property type="entry name" value="Glp_gephyrin"/>
    <property type="match status" value="1"/>
</dbReference>
<gene>
    <name evidence="7" type="ORF">BHD05_06215</name>
</gene>
<dbReference type="SMART" id="SM00852">
    <property type="entry name" value="MoCF_biosynth"/>
    <property type="match status" value="1"/>
</dbReference>
<dbReference type="OrthoDB" id="9804758at2"/>
<keyword evidence="5" id="KW-0479">Metal-binding</keyword>
<dbReference type="GO" id="GO:0006777">
    <property type="term" value="P:Mo-molybdopterin cofactor biosynthetic process"/>
    <property type="evidence" value="ECO:0007669"/>
    <property type="project" value="UniProtKB-UniRule"/>
</dbReference>
<comment type="function">
    <text evidence="1 5">Catalyzes the insertion of molybdate into adenylated molybdopterin with the concomitant release of AMP.</text>
</comment>
<sequence>MPPVFQSRVGIPCRVGDDGRMRTVAEHQDAVRALLAPLAHRGTVDVVAVNAAALAGSRDVDRVLAADVASPIDHPPFDNSQMDGYAVRSVEAVPGRVFAVAARIAAGDPVCTLEPGTAAPIMTGAAVPVGADAIVPIEASIPDSFPPEEGEHTVEFSAPAIPGAFVRPRGSDLEGGRMLLPAGTRLGAAQWGVLAASGIREVRVRRRLKVLVLSTGDELRGAGDELESGQIYDANSATMAIGVTECGATVADVRTVTDDAAALSAYLASHGRSADLILTTGGVSKGAYEVVRDVFEPAGVSFSSVAMQPGGPQGLGLATLTDDAGVQFERPVVAFPGNPVSALVSFEMFLRPVLRELDGLAPRRASSLAYLAEPLVSPGGKHQVRRGRFDAAGAVELVGGPSSHLLHGYATSTLLVHVPLGVSHLDAGAPVETWSID</sequence>
<evidence type="ECO:0000256" key="1">
    <source>
        <dbReference type="ARBA" id="ARBA00002901"/>
    </source>
</evidence>
<dbReference type="InterPro" id="IPR036425">
    <property type="entry name" value="MoaB/Mog-like_dom_sf"/>
</dbReference>
<keyword evidence="5" id="KW-0808">Transferase</keyword>
<organism evidence="7 8">
    <name type="scientific">Marisediminicola antarctica</name>
    <dbReference type="NCBI Taxonomy" id="674079"/>
    <lineage>
        <taxon>Bacteria</taxon>
        <taxon>Bacillati</taxon>
        <taxon>Actinomycetota</taxon>
        <taxon>Actinomycetes</taxon>
        <taxon>Micrococcales</taxon>
        <taxon>Microbacteriaceae</taxon>
        <taxon>Marisediminicola</taxon>
    </lineage>
</organism>
<dbReference type="Gene3D" id="2.40.340.10">
    <property type="entry name" value="MoeA, C-terminal, domain IV"/>
    <property type="match status" value="1"/>
</dbReference>
<name>A0A7L5AH26_9MICO</name>
<dbReference type="PANTHER" id="PTHR10192:SF5">
    <property type="entry name" value="GEPHYRIN"/>
    <property type="match status" value="1"/>
</dbReference>
<accession>A0A7L5AH26</accession>
<dbReference type="AlphaFoldDB" id="A0A7L5AH26"/>
<dbReference type="InterPro" id="IPR001453">
    <property type="entry name" value="MoaB/Mog_dom"/>
</dbReference>
<evidence type="ECO:0000256" key="3">
    <source>
        <dbReference type="ARBA" id="ARBA00022505"/>
    </source>
</evidence>
<dbReference type="UniPathway" id="UPA00344"/>
<dbReference type="EC" id="2.10.1.1" evidence="5"/>
<dbReference type="Proteomes" id="UP000464507">
    <property type="component" value="Chromosome"/>
</dbReference>
<feature type="domain" description="MoaB/Mog" evidence="6">
    <location>
        <begin position="211"/>
        <end position="356"/>
    </location>
</feature>
<reference evidence="7 8" key="1">
    <citation type="submission" date="2016-09" db="EMBL/GenBank/DDBJ databases">
        <title>Complete genome sequence of microbes from the polar regions.</title>
        <authorList>
            <person name="Liao L."/>
            <person name="Chen B."/>
        </authorList>
    </citation>
    <scope>NUCLEOTIDE SEQUENCE [LARGE SCALE GENOMIC DNA]</scope>
    <source>
        <strain evidence="7 8">ZS314</strain>
    </source>
</reference>
<dbReference type="Gene3D" id="3.90.105.10">
    <property type="entry name" value="Molybdopterin biosynthesis moea protein, domain 2"/>
    <property type="match status" value="1"/>
</dbReference>
<dbReference type="Pfam" id="PF03453">
    <property type="entry name" value="MoeA_N"/>
    <property type="match status" value="1"/>
</dbReference>
<comment type="similarity">
    <text evidence="2 5">Belongs to the MoeA family.</text>
</comment>
<keyword evidence="8" id="KW-1185">Reference proteome</keyword>
<evidence type="ECO:0000256" key="4">
    <source>
        <dbReference type="ARBA" id="ARBA00047317"/>
    </source>
</evidence>
<dbReference type="GO" id="GO:0061599">
    <property type="term" value="F:molybdopterin molybdotransferase activity"/>
    <property type="evidence" value="ECO:0007669"/>
    <property type="project" value="UniProtKB-UniRule"/>
</dbReference>
<dbReference type="GO" id="GO:0005829">
    <property type="term" value="C:cytosol"/>
    <property type="evidence" value="ECO:0007669"/>
    <property type="project" value="TreeGrafter"/>
</dbReference>